<name>A0ACC6PE06_9BACL</name>
<protein>
    <submittedName>
        <fullName evidence="1">Uncharacterized protein</fullName>
    </submittedName>
</protein>
<comment type="caution">
    <text evidence="1">The sequence shown here is derived from an EMBL/GenBank/DDBJ whole genome shotgun (WGS) entry which is preliminary data.</text>
</comment>
<sequence>MQLIGQEVEHASYGQGEIIQQEDQRIEVRFANGDEPKKFLYPDAFEKFLSMNDPACRKQVEADIEQMHEDRREEKEAVERRYQEERAALEAAKKPKKAPARKSKAAKAAEESTEE</sequence>
<organism evidence="1 2">
    <name type="scientific">Saccharibacillus sacchari</name>
    <dbReference type="NCBI Taxonomy" id="456493"/>
    <lineage>
        <taxon>Bacteria</taxon>
        <taxon>Bacillati</taxon>
        <taxon>Bacillota</taxon>
        <taxon>Bacilli</taxon>
        <taxon>Bacillales</taxon>
        <taxon>Paenibacillaceae</taxon>
        <taxon>Saccharibacillus</taxon>
    </lineage>
</organism>
<evidence type="ECO:0000313" key="2">
    <source>
        <dbReference type="Proteomes" id="UP001380953"/>
    </source>
</evidence>
<dbReference type="Proteomes" id="UP001380953">
    <property type="component" value="Unassembled WGS sequence"/>
</dbReference>
<gene>
    <name evidence="1" type="ORF">WKI47_14835</name>
</gene>
<accession>A0ACC6PE06</accession>
<evidence type="ECO:0000313" key="1">
    <source>
        <dbReference type="EMBL" id="MEJ8305179.1"/>
    </source>
</evidence>
<proteinExistence type="predicted"/>
<keyword evidence="2" id="KW-1185">Reference proteome</keyword>
<dbReference type="EMBL" id="JBBKAR010000039">
    <property type="protein sequence ID" value="MEJ8305179.1"/>
    <property type="molecule type" value="Genomic_DNA"/>
</dbReference>
<reference evidence="1" key="1">
    <citation type="submission" date="2024-03" db="EMBL/GenBank/DDBJ databases">
        <title>Whole genome sequecning of epiphytes from Marcgravia umbellata leaves.</title>
        <authorList>
            <person name="Kumar G."/>
            <person name="Savka M.A."/>
        </authorList>
    </citation>
    <scope>NUCLEOTIDE SEQUENCE</scope>
    <source>
        <strain evidence="1">RIT_BL5</strain>
    </source>
</reference>